<name>A0A2U1JYR5_9BACI</name>
<comment type="caution">
    <text evidence="11">The sequence shown here is derived from an EMBL/GenBank/DDBJ whole genome shotgun (WGS) entry which is preliminary data.</text>
</comment>
<keyword evidence="3" id="KW-0808">Transferase</keyword>
<evidence type="ECO:0000313" key="11">
    <source>
        <dbReference type="EMBL" id="PWA10366.1"/>
    </source>
</evidence>
<keyword evidence="2" id="KW-1277">Toxin-antitoxin system</keyword>
<dbReference type="EMBL" id="QCZG01000023">
    <property type="protein sequence ID" value="PWA10366.1"/>
    <property type="molecule type" value="Genomic_DNA"/>
</dbReference>
<dbReference type="GO" id="GO:0005524">
    <property type="term" value="F:ATP binding"/>
    <property type="evidence" value="ECO:0007669"/>
    <property type="project" value="UniProtKB-KW"/>
</dbReference>
<evidence type="ECO:0000259" key="10">
    <source>
        <dbReference type="Pfam" id="PF01909"/>
    </source>
</evidence>
<keyword evidence="6" id="KW-0547">Nucleotide-binding</keyword>
<evidence type="ECO:0000256" key="6">
    <source>
        <dbReference type="ARBA" id="ARBA00022741"/>
    </source>
</evidence>
<dbReference type="SUPFAM" id="SSF81301">
    <property type="entry name" value="Nucleotidyltransferase"/>
    <property type="match status" value="1"/>
</dbReference>
<keyword evidence="5" id="KW-0479">Metal-binding</keyword>
<evidence type="ECO:0000256" key="1">
    <source>
        <dbReference type="ARBA" id="ARBA00001946"/>
    </source>
</evidence>
<dbReference type="AlphaFoldDB" id="A0A2U1JYR5"/>
<feature type="domain" description="Polymerase nucleotidyl transferase" evidence="10">
    <location>
        <begin position="8"/>
        <end position="90"/>
    </location>
</feature>
<evidence type="ECO:0000313" key="12">
    <source>
        <dbReference type="Proteomes" id="UP000245998"/>
    </source>
</evidence>
<dbReference type="GO" id="GO:0016779">
    <property type="term" value="F:nucleotidyltransferase activity"/>
    <property type="evidence" value="ECO:0007669"/>
    <property type="project" value="UniProtKB-KW"/>
</dbReference>
<gene>
    <name evidence="11" type="ORF">DCC39_11635</name>
</gene>
<dbReference type="InterPro" id="IPR002934">
    <property type="entry name" value="Polymerase_NTP_transf_dom"/>
</dbReference>
<proteinExistence type="inferred from homology"/>
<evidence type="ECO:0000256" key="7">
    <source>
        <dbReference type="ARBA" id="ARBA00022840"/>
    </source>
</evidence>
<dbReference type="InterPro" id="IPR043519">
    <property type="entry name" value="NT_sf"/>
</dbReference>
<dbReference type="InterPro" id="IPR052038">
    <property type="entry name" value="Type-VII_TA_antitoxin"/>
</dbReference>
<organism evidence="11 12">
    <name type="scientific">Pueribacillus theae</name>
    <dbReference type="NCBI Taxonomy" id="2171751"/>
    <lineage>
        <taxon>Bacteria</taxon>
        <taxon>Bacillati</taxon>
        <taxon>Bacillota</taxon>
        <taxon>Bacilli</taxon>
        <taxon>Bacillales</taxon>
        <taxon>Bacillaceae</taxon>
        <taxon>Pueribacillus</taxon>
    </lineage>
</organism>
<evidence type="ECO:0000256" key="4">
    <source>
        <dbReference type="ARBA" id="ARBA00022695"/>
    </source>
</evidence>
<dbReference type="Proteomes" id="UP000245998">
    <property type="component" value="Unassembled WGS sequence"/>
</dbReference>
<sequence>MKLKDNREEILRIAKENGIKNLKLFGSVARSEDGEESDIDLLVSFEEGKSLFDLIRFKQEMEEIMGKNVDVLTENAIHHSIKEKILNEAIPL</sequence>
<dbReference type="OrthoDB" id="9809668at2"/>
<keyword evidence="7" id="KW-0067">ATP-binding</keyword>
<dbReference type="CDD" id="cd05403">
    <property type="entry name" value="NT_KNTase_like"/>
    <property type="match status" value="1"/>
</dbReference>
<evidence type="ECO:0000256" key="9">
    <source>
        <dbReference type="ARBA" id="ARBA00038276"/>
    </source>
</evidence>
<protein>
    <recommendedName>
        <fullName evidence="10">Polymerase nucleotidyl transferase domain-containing protein</fullName>
    </recommendedName>
</protein>
<evidence type="ECO:0000256" key="3">
    <source>
        <dbReference type="ARBA" id="ARBA00022679"/>
    </source>
</evidence>
<accession>A0A2U1JYR5</accession>
<reference evidence="11 12" key="1">
    <citation type="submission" date="2018-04" db="EMBL/GenBank/DDBJ databases">
        <title>Camelliibacillus theae gen. nov., sp. nov., isolated from Pu'er tea.</title>
        <authorList>
            <person name="Niu L."/>
        </authorList>
    </citation>
    <scope>NUCLEOTIDE SEQUENCE [LARGE SCALE GENOMIC DNA]</scope>
    <source>
        <strain evidence="11 12">T8</strain>
    </source>
</reference>
<comment type="similarity">
    <text evidence="9">Belongs to the MntA antitoxin family.</text>
</comment>
<dbReference type="Gene3D" id="3.30.460.10">
    <property type="entry name" value="Beta Polymerase, domain 2"/>
    <property type="match status" value="1"/>
</dbReference>
<dbReference type="PANTHER" id="PTHR33571">
    <property type="entry name" value="SSL8005 PROTEIN"/>
    <property type="match status" value="1"/>
</dbReference>
<keyword evidence="4" id="KW-0548">Nucleotidyltransferase</keyword>
<evidence type="ECO:0000256" key="2">
    <source>
        <dbReference type="ARBA" id="ARBA00022649"/>
    </source>
</evidence>
<dbReference type="PANTHER" id="PTHR33571:SF14">
    <property type="entry name" value="PROTEIN ADENYLYLTRANSFERASE MJ0435-RELATED"/>
    <property type="match status" value="1"/>
</dbReference>
<evidence type="ECO:0000256" key="8">
    <source>
        <dbReference type="ARBA" id="ARBA00022842"/>
    </source>
</evidence>
<keyword evidence="8" id="KW-0460">Magnesium</keyword>
<evidence type="ECO:0000256" key="5">
    <source>
        <dbReference type="ARBA" id="ARBA00022723"/>
    </source>
</evidence>
<dbReference type="Pfam" id="PF01909">
    <property type="entry name" value="NTP_transf_2"/>
    <property type="match status" value="1"/>
</dbReference>
<dbReference type="GO" id="GO:0046872">
    <property type="term" value="F:metal ion binding"/>
    <property type="evidence" value="ECO:0007669"/>
    <property type="project" value="UniProtKB-KW"/>
</dbReference>
<keyword evidence="12" id="KW-1185">Reference proteome</keyword>
<comment type="cofactor">
    <cofactor evidence="1">
        <name>Mg(2+)</name>
        <dbReference type="ChEBI" id="CHEBI:18420"/>
    </cofactor>
</comment>